<evidence type="ECO:0000259" key="5">
    <source>
        <dbReference type="Pfam" id="PF04542"/>
    </source>
</evidence>
<evidence type="ECO:0000313" key="7">
    <source>
        <dbReference type="EMBL" id="NYF78359.1"/>
    </source>
</evidence>
<dbReference type="InterPro" id="IPR013325">
    <property type="entry name" value="RNA_pol_sigma_r2"/>
</dbReference>
<dbReference type="GO" id="GO:0003677">
    <property type="term" value="F:DNA binding"/>
    <property type="evidence" value="ECO:0007669"/>
    <property type="project" value="InterPro"/>
</dbReference>
<dbReference type="InterPro" id="IPR013324">
    <property type="entry name" value="RNA_pol_sigma_r3/r4-like"/>
</dbReference>
<dbReference type="GO" id="GO:0016987">
    <property type="term" value="F:sigma factor activity"/>
    <property type="evidence" value="ECO:0007669"/>
    <property type="project" value="UniProtKB-KW"/>
</dbReference>
<dbReference type="InterPro" id="IPR014284">
    <property type="entry name" value="RNA_pol_sigma-70_dom"/>
</dbReference>
<feature type="domain" description="RNA polymerase sigma-70 region 2" evidence="5">
    <location>
        <begin position="34"/>
        <end position="100"/>
    </location>
</feature>
<dbReference type="Gene3D" id="1.10.1740.10">
    <property type="match status" value="1"/>
</dbReference>
<dbReference type="InterPro" id="IPR013249">
    <property type="entry name" value="RNA_pol_sigma70_r4_t2"/>
</dbReference>
<dbReference type="RefSeq" id="WP_179487702.1">
    <property type="nucleotide sequence ID" value="NZ_JACCCW010000001.1"/>
</dbReference>
<evidence type="ECO:0000313" key="8">
    <source>
        <dbReference type="Proteomes" id="UP000589520"/>
    </source>
</evidence>
<dbReference type="SUPFAM" id="SSF88659">
    <property type="entry name" value="Sigma3 and sigma4 domains of RNA polymerase sigma factors"/>
    <property type="match status" value="1"/>
</dbReference>
<evidence type="ECO:0000256" key="1">
    <source>
        <dbReference type="ARBA" id="ARBA00010641"/>
    </source>
</evidence>
<sequence>MSAGAEVWSQYGGGGEEALRLERTEERDDAFAGLVARQGRLMFRVAYSLLRNAHDAEDAVQESLLKLYRGEAWRRMEDEKGFLARTVWRVALDRLPAQGRSMEDVAEMGLVAAGSSPEESAADGDERKLLRRLIDWLPEELRMVLVLSAIEEMSSREVGVVMGIPEGTVRTRLMRAKVELKKRFEAMREVRR</sequence>
<comment type="caution">
    <text evidence="7">The sequence shown here is derived from an EMBL/GenBank/DDBJ whole genome shotgun (WGS) entry which is preliminary data.</text>
</comment>
<gene>
    <name evidence="7" type="ORF">HDF17_000646</name>
</gene>
<accession>A0A7Y9PES7</accession>
<name>A0A7Y9PES7_9BACT</name>
<dbReference type="PANTHER" id="PTHR43133">
    <property type="entry name" value="RNA POLYMERASE ECF-TYPE SIGMA FACTO"/>
    <property type="match status" value="1"/>
</dbReference>
<dbReference type="Proteomes" id="UP000589520">
    <property type="component" value="Unassembled WGS sequence"/>
</dbReference>
<dbReference type="AlphaFoldDB" id="A0A7Y9PES7"/>
<dbReference type="InterPro" id="IPR036388">
    <property type="entry name" value="WH-like_DNA-bd_sf"/>
</dbReference>
<dbReference type="CDD" id="cd06171">
    <property type="entry name" value="Sigma70_r4"/>
    <property type="match status" value="1"/>
</dbReference>
<proteinExistence type="inferred from homology"/>
<keyword evidence="3" id="KW-0731">Sigma factor</keyword>
<organism evidence="7 8">
    <name type="scientific">Granulicella arctica</name>
    <dbReference type="NCBI Taxonomy" id="940613"/>
    <lineage>
        <taxon>Bacteria</taxon>
        <taxon>Pseudomonadati</taxon>
        <taxon>Acidobacteriota</taxon>
        <taxon>Terriglobia</taxon>
        <taxon>Terriglobales</taxon>
        <taxon>Acidobacteriaceae</taxon>
        <taxon>Granulicella</taxon>
    </lineage>
</organism>
<dbReference type="Gene3D" id="1.10.10.10">
    <property type="entry name" value="Winged helix-like DNA-binding domain superfamily/Winged helix DNA-binding domain"/>
    <property type="match status" value="1"/>
</dbReference>
<keyword evidence="4" id="KW-0804">Transcription</keyword>
<dbReference type="NCBIfam" id="TIGR02937">
    <property type="entry name" value="sigma70-ECF"/>
    <property type="match status" value="1"/>
</dbReference>
<keyword evidence="8" id="KW-1185">Reference proteome</keyword>
<reference evidence="7 8" key="1">
    <citation type="submission" date="2020-07" db="EMBL/GenBank/DDBJ databases">
        <title>Genomic Encyclopedia of Type Strains, Phase IV (KMG-V): Genome sequencing to study the core and pangenomes of soil and plant-associated prokaryotes.</title>
        <authorList>
            <person name="Whitman W."/>
        </authorList>
    </citation>
    <scope>NUCLEOTIDE SEQUENCE [LARGE SCALE GENOMIC DNA]</scope>
    <source>
        <strain evidence="7 8">X4EP2</strain>
    </source>
</reference>
<dbReference type="InterPro" id="IPR007627">
    <property type="entry name" value="RNA_pol_sigma70_r2"/>
</dbReference>
<dbReference type="PANTHER" id="PTHR43133:SF51">
    <property type="entry name" value="RNA POLYMERASE SIGMA FACTOR"/>
    <property type="match status" value="1"/>
</dbReference>
<dbReference type="Pfam" id="PF04542">
    <property type="entry name" value="Sigma70_r2"/>
    <property type="match status" value="1"/>
</dbReference>
<comment type="similarity">
    <text evidence="1">Belongs to the sigma-70 factor family. ECF subfamily.</text>
</comment>
<dbReference type="EMBL" id="JACCCW010000001">
    <property type="protein sequence ID" value="NYF78359.1"/>
    <property type="molecule type" value="Genomic_DNA"/>
</dbReference>
<dbReference type="Pfam" id="PF08281">
    <property type="entry name" value="Sigma70_r4_2"/>
    <property type="match status" value="1"/>
</dbReference>
<dbReference type="GO" id="GO:0006352">
    <property type="term" value="P:DNA-templated transcription initiation"/>
    <property type="evidence" value="ECO:0007669"/>
    <property type="project" value="InterPro"/>
</dbReference>
<evidence type="ECO:0000256" key="4">
    <source>
        <dbReference type="ARBA" id="ARBA00023163"/>
    </source>
</evidence>
<evidence type="ECO:0000256" key="3">
    <source>
        <dbReference type="ARBA" id="ARBA00023082"/>
    </source>
</evidence>
<evidence type="ECO:0000259" key="6">
    <source>
        <dbReference type="Pfam" id="PF08281"/>
    </source>
</evidence>
<feature type="domain" description="RNA polymerase sigma factor 70 region 4 type 2" evidence="6">
    <location>
        <begin position="128"/>
        <end position="180"/>
    </location>
</feature>
<keyword evidence="2" id="KW-0805">Transcription regulation</keyword>
<dbReference type="InterPro" id="IPR039425">
    <property type="entry name" value="RNA_pol_sigma-70-like"/>
</dbReference>
<dbReference type="SUPFAM" id="SSF88946">
    <property type="entry name" value="Sigma2 domain of RNA polymerase sigma factors"/>
    <property type="match status" value="1"/>
</dbReference>
<protein>
    <submittedName>
        <fullName evidence="7">RNA polymerase sigma-70 factor (ECF subfamily)</fullName>
    </submittedName>
</protein>
<evidence type="ECO:0000256" key="2">
    <source>
        <dbReference type="ARBA" id="ARBA00023015"/>
    </source>
</evidence>